<sequence>MSSPKRPAFEAKENDEEEDTPLHHLRPFGTGLYKQQIKFVPASDGNLDSTSSTSSSKAKPKLDVADLYLNMVLANKAKDKQPEKEQPPSTTDITKTSKDEPQIPPPPQQVTCPTCHLPYTPTPLGLSSHQSSFAHQSRLPHSFPPSALDRTRMGLKTLSAQGWDPDARQGLGPSQQGIQFPIKPKKKDDHLGLGIEVPKGGVPVPKKKEKLLDAKKVRKMQEQEKKRGERIQRELWGRGPDLERYLGKGNGGSG</sequence>
<dbReference type="InterPro" id="IPR000467">
    <property type="entry name" value="G_patch_dom"/>
</dbReference>
<reference evidence="3" key="1">
    <citation type="journal article" date="2023" name="Mol. Phylogenet. Evol.">
        <title>Genome-scale phylogeny and comparative genomics of the fungal order Sordariales.</title>
        <authorList>
            <person name="Hensen N."/>
            <person name="Bonometti L."/>
            <person name="Westerberg I."/>
            <person name="Brannstrom I.O."/>
            <person name="Guillou S."/>
            <person name="Cros-Aarteil S."/>
            <person name="Calhoun S."/>
            <person name="Haridas S."/>
            <person name="Kuo A."/>
            <person name="Mondo S."/>
            <person name="Pangilinan J."/>
            <person name="Riley R."/>
            <person name="LaButti K."/>
            <person name="Andreopoulos B."/>
            <person name="Lipzen A."/>
            <person name="Chen C."/>
            <person name="Yan M."/>
            <person name="Daum C."/>
            <person name="Ng V."/>
            <person name="Clum A."/>
            <person name="Steindorff A."/>
            <person name="Ohm R.A."/>
            <person name="Martin F."/>
            <person name="Silar P."/>
            <person name="Natvig D.O."/>
            <person name="Lalanne C."/>
            <person name="Gautier V."/>
            <person name="Ament-Velasquez S.L."/>
            <person name="Kruys A."/>
            <person name="Hutchinson M.I."/>
            <person name="Powell A.J."/>
            <person name="Barry K."/>
            <person name="Miller A.N."/>
            <person name="Grigoriev I.V."/>
            <person name="Debuchy R."/>
            <person name="Gladieux P."/>
            <person name="Hiltunen Thoren M."/>
            <person name="Johannesson H."/>
        </authorList>
    </citation>
    <scope>NUCLEOTIDE SEQUENCE</scope>
    <source>
        <strain evidence="3">FGSC 1904</strain>
    </source>
</reference>
<dbReference type="InterPro" id="IPR039146">
    <property type="entry name" value="GPANK1"/>
</dbReference>
<feature type="region of interest" description="Disordered" evidence="1">
    <location>
        <begin position="165"/>
        <end position="204"/>
    </location>
</feature>
<dbReference type="PANTHER" id="PTHR20923">
    <property type="entry name" value="BAT4 PROTEIN-RELATED"/>
    <property type="match status" value="1"/>
</dbReference>
<dbReference type="EMBL" id="JAUTDP010000006">
    <property type="protein sequence ID" value="KAK3398135.1"/>
    <property type="molecule type" value="Genomic_DNA"/>
</dbReference>
<organism evidence="3 4">
    <name type="scientific">Sordaria brevicollis</name>
    <dbReference type="NCBI Taxonomy" id="83679"/>
    <lineage>
        <taxon>Eukaryota</taxon>
        <taxon>Fungi</taxon>
        <taxon>Dikarya</taxon>
        <taxon>Ascomycota</taxon>
        <taxon>Pezizomycotina</taxon>
        <taxon>Sordariomycetes</taxon>
        <taxon>Sordariomycetidae</taxon>
        <taxon>Sordariales</taxon>
        <taxon>Sordariaceae</taxon>
        <taxon>Sordaria</taxon>
    </lineage>
</organism>
<name>A0AAE0PDY9_SORBR</name>
<dbReference type="AlphaFoldDB" id="A0AAE0PDY9"/>
<evidence type="ECO:0000256" key="1">
    <source>
        <dbReference type="SAM" id="MobiDB-lite"/>
    </source>
</evidence>
<feature type="region of interest" description="Disordered" evidence="1">
    <location>
        <begin position="75"/>
        <end position="118"/>
    </location>
</feature>
<accession>A0AAE0PDY9</accession>
<proteinExistence type="predicted"/>
<dbReference type="Pfam" id="PF01585">
    <property type="entry name" value="G-patch"/>
    <property type="match status" value="1"/>
</dbReference>
<feature type="region of interest" description="Disordered" evidence="1">
    <location>
        <begin position="217"/>
        <end position="254"/>
    </location>
</feature>
<evidence type="ECO:0000313" key="4">
    <source>
        <dbReference type="Proteomes" id="UP001281003"/>
    </source>
</evidence>
<dbReference type="SMART" id="SM00443">
    <property type="entry name" value="G_patch"/>
    <property type="match status" value="1"/>
</dbReference>
<protein>
    <recommendedName>
        <fullName evidence="2">G-patch domain-containing protein</fullName>
    </recommendedName>
</protein>
<evidence type="ECO:0000313" key="3">
    <source>
        <dbReference type="EMBL" id="KAK3398135.1"/>
    </source>
</evidence>
<reference evidence="3" key="2">
    <citation type="submission" date="2023-07" db="EMBL/GenBank/DDBJ databases">
        <authorList>
            <consortium name="Lawrence Berkeley National Laboratory"/>
            <person name="Haridas S."/>
            <person name="Hensen N."/>
            <person name="Bonometti L."/>
            <person name="Westerberg I."/>
            <person name="Brannstrom I.O."/>
            <person name="Guillou S."/>
            <person name="Cros-Aarteil S."/>
            <person name="Calhoun S."/>
            <person name="Kuo A."/>
            <person name="Mondo S."/>
            <person name="Pangilinan J."/>
            <person name="Riley R."/>
            <person name="LaButti K."/>
            <person name="Andreopoulos B."/>
            <person name="Lipzen A."/>
            <person name="Chen C."/>
            <person name="Yanf M."/>
            <person name="Daum C."/>
            <person name="Ng V."/>
            <person name="Clum A."/>
            <person name="Steindorff A."/>
            <person name="Ohm R."/>
            <person name="Martin F."/>
            <person name="Silar P."/>
            <person name="Natvig D."/>
            <person name="Lalanne C."/>
            <person name="Gautier V."/>
            <person name="Ament-velasquez S.L."/>
            <person name="Kruys A."/>
            <person name="Hutchinson M.I."/>
            <person name="Powell A.J."/>
            <person name="Barry K."/>
            <person name="Miller A.N."/>
            <person name="Grigoriev I.V."/>
            <person name="Debuchy R."/>
            <person name="Gladieux P."/>
            <person name="Thoren M.H."/>
            <person name="Johannesson H."/>
        </authorList>
    </citation>
    <scope>NUCLEOTIDE SEQUENCE</scope>
    <source>
        <strain evidence="3">FGSC 1904</strain>
    </source>
</reference>
<dbReference type="GO" id="GO:0003676">
    <property type="term" value="F:nucleic acid binding"/>
    <property type="evidence" value="ECO:0007669"/>
    <property type="project" value="InterPro"/>
</dbReference>
<feature type="region of interest" description="Disordered" evidence="1">
    <location>
        <begin position="42"/>
        <end position="61"/>
    </location>
</feature>
<dbReference type="PROSITE" id="PS50174">
    <property type="entry name" value="G_PATCH"/>
    <property type="match status" value="1"/>
</dbReference>
<feature type="domain" description="G-patch" evidence="2">
    <location>
        <begin position="150"/>
        <end position="198"/>
    </location>
</feature>
<feature type="compositionally biased region" description="Basic and acidic residues" evidence="1">
    <location>
        <begin position="76"/>
        <end position="86"/>
    </location>
</feature>
<feature type="region of interest" description="Disordered" evidence="1">
    <location>
        <begin position="1"/>
        <end position="29"/>
    </location>
</feature>
<gene>
    <name evidence="3" type="ORF">B0T20DRAFT_436760</name>
</gene>
<evidence type="ECO:0000259" key="2">
    <source>
        <dbReference type="PROSITE" id="PS50174"/>
    </source>
</evidence>
<comment type="caution">
    <text evidence="3">The sequence shown here is derived from an EMBL/GenBank/DDBJ whole genome shotgun (WGS) entry which is preliminary data.</text>
</comment>
<keyword evidence="4" id="KW-1185">Reference proteome</keyword>
<feature type="compositionally biased region" description="Basic and acidic residues" evidence="1">
    <location>
        <begin position="217"/>
        <end position="246"/>
    </location>
</feature>
<dbReference type="Proteomes" id="UP001281003">
    <property type="component" value="Unassembled WGS sequence"/>
</dbReference>
<dbReference type="PANTHER" id="PTHR20923:SF1">
    <property type="entry name" value="G PATCH DOMAIN AND ANKYRIN REPEAT-CONTAINING PROTEIN 1"/>
    <property type="match status" value="1"/>
</dbReference>